<keyword evidence="3" id="KW-0012">Acyltransferase</keyword>
<dbReference type="InterPro" id="IPR012147">
    <property type="entry name" value="P_Ac_Bu_trans"/>
</dbReference>
<dbReference type="PANTHER" id="PTHR43356">
    <property type="entry name" value="PHOSPHATE ACETYLTRANSFERASE"/>
    <property type="match status" value="1"/>
</dbReference>
<dbReference type="EMBL" id="BMCH01000005">
    <property type="protein sequence ID" value="GGC35855.1"/>
    <property type="molecule type" value="Genomic_DNA"/>
</dbReference>
<dbReference type="GO" id="GO:0016740">
    <property type="term" value="F:transferase activity"/>
    <property type="evidence" value="ECO:0007669"/>
    <property type="project" value="UniProtKB-KW"/>
</dbReference>
<evidence type="ECO:0000256" key="2">
    <source>
        <dbReference type="ARBA" id="ARBA00022679"/>
    </source>
</evidence>
<evidence type="ECO:0000256" key="1">
    <source>
        <dbReference type="ARBA" id="ARBA00005656"/>
    </source>
</evidence>
<evidence type="ECO:0000259" key="4">
    <source>
        <dbReference type="Pfam" id="PF01515"/>
    </source>
</evidence>
<dbReference type="PANTHER" id="PTHR43356:SF2">
    <property type="entry name" value="PHOSPHATE ACETYLTRANSFERASE"/>
    <property type="match status" value="1"/>
</dbReference>
<proteinExistence type="inferred from homology"/>
<dbReference type="Pfam" id="PF01515">
    <property type="entry name" value="PTA_PTB"/>
    <property type="match status" value="1"/>
</dbReference>
<dbReference type="NCBIfam" id="NF006045">
    <property type="entry name" value="PRK08190.1"/>
    <property type="match status" value="1"/>
</dbReference>
<evidence type="ECO:0000256" key="3">
    <source>
        <dbReference type="ARBA" id="ARBA00023315"/>
    </source>
</evidence>
<evidence type="ECO:0000313" key="6">
    <source>
        <dbReference type="Proteomes" id="UP000637769"/>
    </source>
</evidence>
<comment type="similarity">
    <text evidence="1">Belongs to the phosphate acetyltransferase and butyryltransferase family.</text>
</comment>
<name>A0ABQ1M766_9PROT</name>
<dbReference type="InterPro" id="IPR002505">
    <property type="entry name" value="PTA_PTB"/>
</dbReference>
<evidence type="ECO:0000313" key="5">
    <source>
        <dbReference type="EMBL" id="GGC35855.1"/>
    </source>
</evidence>
<dbReference type="SUPFAM" id="SSF53659">
    <property type="entry name" value="Isocitrate/Isopropylmalate dehydrogenase-like"/>
    <property type="match status" value="1"/>
</dbReference>
<dbReference type="Proteomes" id="UP000637769">
    <property type="component" value="Unassembled WGS sequence"/>
</dbReference>
<gene>
    <name evidence="5" type="ORF">GCM10007207_21790</name>
</gene>
<organism evidence="5 6">
    <name type="scientific">Asaia siamensis</name>
    <dbReference type="NCBI Taxonomy" id="110479"/>
    <lineage>
        <taxon>Bacteria</taxon>
        <taxon>Pseudomonadati</taxon>
        <taxon>Pseudomonadota</taxon>
        <taxon>Alphaproteobacteria</taxon>
        <taxon>Acetobacterales</taxon>
        <taxon>Acetobacteraceae</taxon>
        <taxon>Asaia</taxon>
    </lineage>
</organism>
<dbReference type="InterPro" id="IPR050500">
    <property type="entry name" value="Phos_Acetyltrans/Butyryltrans"/>
</dbReference>
<keyword evidence="6" id="KW-1185">Reference proteome</keyword>
<sequence length="318" mass="32591">MNTVAPDAAQFTNRTIFDGLIARAAALGAVPYAIIWPCEAHALAGALQAAERGILVPVLVGDSTLISTAAHEAGLSLAGHRIVEAATPALAVKRGIELVHGGEVHGLAKGSLHTDTLMHGVVAQESGLRTGRRMSHVFVMAVARRSEPVFITDAAINITPDLTTKQHIVQNAIDLHQALGFGAPRVAILSAVETLNPKIQGTLDAACLSKMAERGEITGGLIDGPLALDGAVDPTAAKIKNLTSPVAGRAQILVVPDLEAGNIVVKALSFLGQASSGGIVLGASVPVLLTSRADSIEARLDSAALGALYARALKEQAG</sequence>
<dbReference type="Gene3D" id="3.40.718.10">
    <property type="entry name" value="Isopropylmalate Dehydrogenase"/>
    <property type="match status" value="1"/>
</dbReference>
<protein>
    <submittedName>
        <fullName evidence="5">Phosphate acetyl/butyryl transferase</fullName>
    </submittedName>
</protein>
<feature type="domain" description="Phosphate acetyl/butaryl transferase" evidence="4">
    <location>
        <begin position="94"/>
        <end position="305"/>
    </location>
</feature>
<comment type="caution">
    <text evidence="5">The sequence shown here is derived from an EMBL/GenBank/DDBJ whole genome shotgun (WGS) entry which is preliminary data.</text>
</comment>
<accession>A0ABQ1M766</accession>
<keyword evidence="2 5" id="KW-0808">Transferase</keyword>
<dbReference type="RefSeq" id="WP_188426793.1">
    <property type="nucleotide sequence ID" value="NZ_BMCH01000005.1"/>
</dbReference>
<dbReference type="PIRSF" id="PIRSF000428">
    <property type="entry name" value="P_Ac_trans"/>
    <property type="match status" value="1"/>
</dbReference>
<reference evidence="6" key="1">
    <citation type="journal article" date="2019" name="Int. J. Syst. Evol. Microbiol.">
        <title>The Global Catalogue of Microorganisms (GCM) 10K type strain sequencing project: providing services to taxonomists for standard genome sequencing and annotation.</title>
        <authorList>
            <consortium name="The Broad Institute Genomics Platform"/>
            <consortium name="The Broad Institute Genome Sequencing Center for Infectious Disease"/>
            <person name="Wu L."/>
            <person name="Ma J."/>
        </authorList>
    </citation>
    <scope>NUCLEOTIDE SEQUENCE [LARGE SCALE GENOMIC DNA]</scope>
    <source>
        <strain evidence="6">CCM 7132</strain>
    </source>
</reference>